<feature type="binding site" evidence="2">
    <location>
        <position position="115"/>
    </location>
    <ligand>
        <name>substrate</name>
    </ligand>
</feature>
<dbReference type="InterPro" id="IPR001441">
    <property type="entry name" value="UPP_synth-like"/>
</dbReference>
<dbReference type="EMBL" id="JAJEPX010000011">
    <property type="protein sequence ID" value="MCC2176516.1"/>
    <property type="molecule type" value="Genomic_DNA"/>
</dbReference>
<evidence type="ECO:0000256" key="1">
    <source>
        <dbReference type="ARBA" id="ARBA00022679"/>
    </source>
</evidence>
<dbReference type="SUPFAM" id="SSF64005">
    <property type="entry name" value="Undecaprenyl diphosphate synthase"/>
    <property type="match status" value="1"/>
</dbReference>
<proteinExistence type="inferred from homology"/>
<organism evidence="3 4">
    <name type="scientific">Agathobaculum butyriciproducens</name>
    <dbReference type="NCBI Taxonomy" id="1628085"/>
    <lineage>
        <taxon>Bacteria</taxon>
        <taxon>Bacillati</taxon>
        <taxon>Bacillota</taxon>
        <taxon>Clostridia</taxon>
        <taxon>Eubacteriales</taxon>
        <taxon>Butyricicoccaceae</taxon>
        <taxon>Agathobaculum</taxon>
    </lineage>
</organism>
<feature type="binding site" evidence="2">
    <location>
        <begin position="65"/>
        <end position="68"/>
    </location>
    <ligand>
        <name>substrate</name>
    </ligand>
</feature>
<feature type="binding site" evidence="2">
    <location>
        <position position="253"/>
    </location>
    <ligand>
        <name>Mg(2+)</name>
        <dbReference type="ChEBI" id="CHEBI:18420"/>
    </ligand>
</feature>
<dbReference type="Pfam" id="PF01255">
    <property type="entry name" value="Prenyltransf"/>
    <property type="match status" value="1"/>
</dbReference>
<gene>
    <name evidence="3" type="ORF">LKD22_05145</name>
</gene>
<evidence type="ECO:0000313" key="3">
    <source>
        <dbReference type="EMBL" id="MCC2176516.1"/>
    </source>
</evidence>
<feature type="active site" evidence="2">
    <location>
        <position position="64"/>
    </location>
</feature>
<feature type="active site" description="Proton acceptor" evidence="2">
    <location>
        <position position="112"/>
    </location>
</feature>
<keyword evidence="4" id="KW-1185">Reference proteome</keyword>
<dbReference type="NCBIfam" id="TIGR00055">
    <property type="entry name" value="uppS"/>
    <property type="match status" value="1"/>
</dbReference>
<dbReference type="InterPro" id="IPR018520">
    <property type="entry name" value="UPP_synth-like_CS"/>
</dbReference>
<dbReference type="GO" id="GO:0045547">
    <property type="term" value="F:ditrans,polycis-polyprenyl diphosphate synthase [(2E,6E)-farnesyl diphosphate specific] activity"/>
    <property type="evidence" value="ECO:0007669"/>
    <property type="project" value="TreeGrafter"/>
</dbReference>
<feature type="binding site" evidence="2">
    <location>
        <position position="234"/>
    </location>
    <ligand>
        <name>substrate</name>
    </ligand>
</feature>
<dbReference type="FunFam" id="3.40.1180.10:FF:000001">
    <property type="entry name" value="(2E,6E)-farnesyl-diphosphate-specific ditrans,polycis-undecaprenyl-diphosphate synthase"/>
    <property type="match status" value="1"/>
</dbReference>
<feature type="binding site" evidence="2">
    <location>
        <position position="77"/>
    </location>
    <ligand>
        <name>substrate</name>
    </ligand>
</feature>
<protein>
    <recommendedName>
        <fullName evidence="2">Isoprenyl transferase</fullName>
        <ecNumber evidence="2">2.5.1.-</ecNumber>
    </recommendedName>
</protein>
<dbReference type="PROSITE" id="PS01066">
    <property type="entry name" value="UPP_SYNTHASE"/>
    <property type="match status" value="1"/>
</dbReference>
<dbReference type="PANTHER" id="PTHR10291">
    <property type="entry name" value="DEHYDRODOLICHYL DIPHOSPHATE SYNTHASE FAMILY MEMBER"/>
    <property type="match status" value="1"/>
</dbReference>
<dbReference type="HAMAP" id="MF_01139">
    <property type="entry name" value="ISPT"/>
    <property type="match status" value="1"/>
</dbReference>
<keyword evidence="1 2" id="KW-0808">Transferase</keyword>
<comment type="subunit">
    <text evidence="2">Homodimer.</text>
</comment>
<comment type="cofactor">
    <cofactor evidence="2">
        <name>Mg(2+)</name>
        <dbReference type="ChEBI" id="CHEBI:18420"/>
    </cofactor>
    <text evidence="2">Binds 2 magnesium ions per subunit.</text>
</comment>
<evidence type="ECO:0000313" key="4">
    <source>
        <dbReference type="Proteomes" id="UP001298753"/>
    </source>
</evidence>
<comment type="caution">
    <text evidence="3">The sequence shown here is derived from an EMBL/GenBank/DDBJ whole genome shotgun (WGS) entry which is preliminary data.</text>
</comment>
<keyword evidence="2" id="KW-0479">Metal-binding</keyword>
<dbReference type="InterPro" id="IPR036424">
    <property type="entry name" value="UPP_synth-like_sf"/>
</dbReference>
<comment type="similarity">
    <text evidence="2">Belongs to the UPP synthase family.</text>
</comment>
<feature type="binding site" evidence="2">
    <location>
        <position position="81"/>
    </location>
    <ligand>
        <name>substrate</name>
    </ligand>
</feature>
<evidence type="ECO:0000256" key="2">
    <source>
        <dbReference type="HAMAP-Rule" id="MF_01139"/>
    </source>
</evidence>
<dbReference type="CDD" id="cd00475">
    <property type="entry name" value="Cis_IPPS"/>
    <property type="match status" value="1"/>
</dbReference>
<feature type="binding site" evidence="2">
    <location>
        <position position="64"/>
    </location>
    <ligand>
        <name>Mg(2+)</name>
        <dbReference type="ChEBI" id="CHEBI:18420"/>
    </ligand>
</feature>
<dbReference type="Gene3D" id="3.40.1180.10">
    <property type="entry name" value="Decaprenyl diphosphate synthase-like"/>
    <property type="match status" value="1"/>
</dbReference>
<dbReference type="GO" id="GO:0000287">
    <property type="term" value="F:magnesium ion binding"/>
    <property type="evidence" value="ECO:0007669"/>
    <property type="project" value="UniProtKB-UniRule"/>
</dbReference>
<feature type="binding site" evidence="2">
    <location>
        <position position="113"/>
    </location>
    <ligand>
        <name>substrate</name>
    </ligand>
</feature>
<dbReference type="PANTHER" id="PTHR10291:SF0">
    <property type="entry name" value="DEHYDRODOLICHYL DIPHOSPHATE SYNTHASE 2"/>
    <property type="match status" value="1"/>
</dbReference>
<dbReference type="EC" id="2.5.1.-" evidence="2"/>
<name>A0AAW4VUD0_9FIRM</name>
<reference evidence="3 4" key="1">
    <citation type="submission" date="2021-10" db="EMBL/GenBank/DDBJ databases">
        <title>Anaerobic single-cell dispensing facilitates the cultivation of human gut bacteria.</title>
        <authorList>
            <person name="Afrizal A."/>
        </authorList>
    </citation>
    <scope>NUCLEOTIDE SEQUENCE [LARGE SCALE GENOMIC DNA]</scope>
    <source>
        <strain evidence="3 4">CLA-AA-H270</strain>
    </source>
</reference>
<dbReference type="Proteomes" id="UP001298753">
    <property type="component" value="Unassembled WGS sequence"/>
</dbReference>
<feature type="binding site" evidence="2">
    <location>
        <position position="69"/>
    </location>
    <ligand>
        <name>substrate</name>
    </ligand>
</feature>
<accession>A0AAW4VUD0</accession>
<feature type="binding site" evidence="2">
    <location>
        <begin position="109"/>
        <end position="111"/>
    </location>
    <ligand>
        <name>substrate</name>
    </ligand>
</feature>
<keyword evidence="2" id="KW-0460">Magnesium</keyword>
<comment type="function">
    <text evidence="2">Catalyzes the condensation of isopentenyl diphosphate (IPP) with allylic pyrophosphates generating different type of terpenoids.</text>
</comment>
<feature type="binding site" evidence="2">
    <location>
        <begin position="240"/>
        <end position="242"/>
    </location>
    <ligand>
        <name>substrate</name>
    </ligand>
</feature>
<dbReference type="AlphaFoldDB" id="A0AAW4VUD0"/>
<dbReference type="NCBIfam" id="NF011405">
    <property type="entry name" value="PRK14830.1"/>
    <property type="match status" value="1"/>
</dbReference>
<dbReference type="GO" id="GO:0016094">
    <property type="term" value="P:polyprenol biosynthetic process"/>
    <property type="evidence" value="ECO:0007669"/>
    <property type="project" value="TreeGrafter"/>
</dbReference>
<sequence length="286" mass="32252">MFSVEERSDIGGGGFVALLHEIGRKTCRKRDKQGGNRLGLFTRKKKDNAPENRQVPRHIAVIMDGNGRWAKKRGLPRKAGHKVGAETFRTIATYCKDIGVQYFTVYAFSTENWKRPQDEVDALMNLFRSYLKEAAETMFERGVAVRVLGDLTVLPEDIRAQIAEVDEIADRLGPDAATASLCINYGGRDEIKNAVRAIAQRVKNGELAPEDITEDTITANLYTAHMPDPDLIIRPSGEIRTSNFLLWQSAYSEYYFTDVLWPDFKTTDLDAAIDNFNNRNRRFGGV</sequence>